<dbReference type="SUPFAM" id="SSF52540">
    <property type="entry name" value="P-loop containing nucleoside triphosphate hydrolases"/>
    <property type="match status" value="1"/>
</dbReference>
<organism evidence="4">
    <name type="scientific">marine metagenome</name>
    <dbReference type="NCBI Taxonomy" id="408172"/>
    <lineage>
        <taxon>unclassified sequences</taxon>
        <taxon>metagenomes</taxon>
        <taxon>ecological metagenomes</taxon>
    </lineage>
</organism>
<proteinExistence type="predicted"/>
<dbReference type="Pfam" id="PF08402">
    <property type="entry name" value="TOBE_2"/>
    <property type="match status" value="1"/>
</dbReference>
<name>A0A382XB52_9ZZZZ</name>
<dbReference type="GO" id="GO:0016887">
    <property type="term" value="F:ATP hydrolysis activity"/>
    <property type="evidence" value="ECO:0007669"/>
    <property type="project" value="InterPro"/>
</dbReference>
<dbReference type="InterPro" id="IPR027417">
    <property type="entry name" value="P-loop_NTPase"/>
</dbReference>
<evidence type="ECO:0008006" key="5">
    <source>
        <dbReference type="Google" id="ProtNLM"/>
    </source>
</evidence>
<dbReference type="SUPFAM" id="SSF50331">
    <property type="entry name" value="MOP-like"/>
    <property type="match status" value="1"/>
</dbReference>
<reference evidence="4" key="1">
    <citation type="submission" date="2018-05" db="EMBL/GenBank/DDBJ databases">
        <authorList>
            <person name="Lanie J.A."/>
            <person name="Ng W.-L."/>
            <person name="Kazmierczak K.M."/>
            <person name="Andrzejewski T.M."/>
            <person name="Davidsen T.M."/>
            <person name="Wayne K.J."/>
            <person name="Tettelin H."/>
            <person name="Glass J.I."/>
            <person name="Rusch D."/>
            <person name="Podicherti R."/>
            <person name="Tsui H.-C.T."/>
            <person name="Winkler M.E."/>
        </authorList>
    </citation>
    <scope>NUCLEOTIDE SEQUENCE</scope>
</reference>
<feature type="non-terminal residue" evidence="4">
    <location>
        <position position="1"/>
    </location>
</feature>
<dbReference type="Pfam" id="PF00005">
    <property type="entry name" value="ABC_tran"/>
    <property type="match status" value="1"/>
</dbReference>
<dbReference type="Gene3D" id="3.40.50.300">
    <property type="entry name" value="P-loop containing nucleotide triphosphate hydrolases"/>
    <property type="match status" value="1"/>
</dbReference>
<accession>A0A382XB52</accession>
<feature type="domain" description="ABC transporter" evidence="2">
    <location>
        <begin position="1"/>
        <end position="28"/>
    </location>
</feature>
<dbReference type="GO" id="GO:0043190">
    <property type="term" value="C:ATP-binding cassette (ABC) transporter complex"/>
    <property type="evidence" value="ECO:0007669"/>
    <property type="project" value="InterPro"/>
</dbReference>
<protein>
    <recommendedName>
        <fullName evidence="5">Transport-associated OB type 2 domain-containing protein</fullName>
    </recommendedName>
</protein>
<dbReference type="EMBL" id="UINC01165916">
    <property type="protein sequence ID" value="SVD67578.1"/>
    <property type="molecule type" value="Genomic_DNA"/>
</dbReference>
<dbReference type="AlphaFoldDB" id="A0A382XB52"/>
<evidence type="ECO:0000259" key="2">
    <source>
        <dbReference type="Pfam" id="PF00005"/>
    </source>
</evidence>
<dbReference type="Gene3D" id="2.40.50.100">
    <property type="match status" value="1"/>
</dbReference>
<keyword evidence="1" id="KW-0813">Transport</keyword>
<dbReference type="InterPro" id="IPR050093">
    <property type="entry name" value="ABC_SmlMolc_Importer"/>
</dbReference>
<gene>
    <name evidence="4" type="ORF">METZ01_LOCUS420432</name>
</gene>
<feature type="domain" description="Transport-associated OB type 2" evidence="3">
    <location>
        <begin position="142"/>
        <end position="219"/>
    </location>
</feature>
<evidence type="ECO:0000259" key="3">
    <source>
        <dbReference type="Pfam" id="PF08402"/>
    </source>
</evidence>
<dbReference type="PANTHER" id="PTHR42781">
    <property type="entry name" value="SPERMIDINE/PUTRESCINE IMPORT ATP-BINDING PROTEIN POTA"/>
    <property type="match status" value="1"/>
</dbReference>
<evidence type="ECO:0000313" key="4">
    <source>
        <dbReference type="EMBL" id="SVD67578.1"/>
    </source>
</evidence>
<dbReference type="InterPro" id="IPR013611">
    <property type="entry name" value="Transp-assoc_OB_typ2"/>
</dbReference>
<evidence type="ECO:0000256" key="1">
    <source>
        <dbReference type="ARBA" id="ARBA00022448"/>
    </source>
</evidence>
<dbReference type="InterPro" id="IPR008995">
    <property type="entry name" value="Mo/tungstate-bd_C_term_dom"/>
</dbReference>
<dbReference type="PANTHER" id="PTHR42781:SF4">
    <property type="entry name" value="SPERMIDINE_PUTRESCINE IMPORT ATP-BINDING PROTEIN POTA"/>
    <property type="match status" value="1"/>
</dbReference>
<dbReference type="InterPro" id="IPR003439">
    <property type="entry name" value="ABC_transporter-like_ATP-bd"/>
</dbReference>
<dbReference type="GO" id="GO:0005524">
    <property type="term" value="F:ATP binding"/>
    <property type="evidence" value="ECO:0007669"/>
    <property type="project" value="InterPro"/>
</dbReference>
<dbReference type="GO" id="GO:0022857">
    <property type="term" value="F:transmembrane transporter activity"/>
    <property type="evidence" value="ECO:0007669"/>
    <property type="project" value="InterPro"/>
</dbReference>
<sequence length="221" mass="24671">LSGGQRQRVALARAIAVEPKVLLLDEPLGALDLKIRRQMQEELVQLQKNLGATFVHVTHDQEEAMSIADNIALINHGKIEDYGPPDRVYLRPSTLFAARFMGESNIFEGKTVECSDGYFSVETQMGRLSFVGEAESGTTVHVSLRPEQIRIGVPFQDGMIPLGEIKVKEVVFQGTHRLCHVMAGIGRQLELLLRLPQDQTVQMGDIMDIHARETDTVLLWD</sequence>